<dbReference type="PANTHER" id="PTHR43221">
    <property type="entry name" value="PROTEASE HTPX"/>
    <property type="match status" value="1"/>
</dbReference>
<accession>A0ABT5VJ73</accession>
<dbReference type="InterPro" id="IPR022919">
    <property type="entry name" value="Pept_M48_protease_HtpX"/>
</dbReference>
<evidence type="ECO:0000259" key="13">
    <source>
        <dbReference type="Pfam" id="PF01435"/>
    </source>
</evidence>
<dbReference type="PANTHER" id="PTHR43221:SF1">
    <property type="entry name" value="PROTEASE HTPX"/>
    <property type="match status" value="1"/>
</dbReference>
<dbReference type="RefSeq" id="WP_275120110.1">
    <property type="nucleotide sequence ID" value="NZ_JAOTPO010000017.1"/>
</dbReference>
<gene>
    <name evidence="12" type="primary">htpX</name>
    <name evidence="14" type="ORF">N7Z68_19350</name>
</gene>
<dbReference type="Gene3D" id="3.30.2010.10">
    <property type="entry name" value="Metalloproteases ('zincins'), catalytic domain"/>
    <property type="match status" value="1"/>
</dbReference>
<evidence type="ECO:0000313" key="15">
    <source>
        <dbReference type="Proteomes" id="UP001148125"/>
    </source>
</evidence>
<evidence type="ECO:0000256" key="2">
    <source>
        <dbReference type="ARBA" id="ARBA00009779"/>
    </source>
</evidence>
<feature type="transmembrane region" description="Helical" evidence="12">
    <location>
        <begin position="170"/>
        <end position="189"/>
    </location>
</feature>
<keyword evidence="6 12" id="KW-0479">Metal-binding</keyword>
<evidence type="ECO:0000313" key="14">
    <source>
        <dbReference type="EMBL" id="MDE5415507.1"/>
    </source>
</evidence>
<dbReference type="EMBL" id="JAOTPO010000017">
    <property type="protein sequence ID" value="MDE5415507.1"/>
    <property type="molecule type" value="Genomic_DNA"/>
</dbReference>
<keyword evidence="15" id="KW-1185">Reference proteome</keyword>
<dbReference type="HAMAP" id="MF_00188">
    <property type="entry name" value="Pept_M48_protease_HtpX"/>
    <property type="match status" value="1"/>
</dbReference>
<evidence type="ECO:0000256" key="9">
    <source>
        <dbReference type="ARBA" id="ARBA00022989"/>
    </source>
</evidence>
<keyword evidence="9 12" id="KW-1133">Transmembrane helix</keyword>
<comment type="subcellular location">
    <subcellularLocation>
        <location evidence="1 12">Cell membrane</location>
        <topology evidence="1 12">Multi-pass membrane protein</topology>
    </subcellularLocation>
</comment>
<dbReference type="Pfam" id="PF01435">
    <property type="entry name" value="Peptidase_M48"/>
    <property type="match status" value="1"/>
</dbReference>
<evidence type="ECO:0000256" key="3">
    <source>
        <dbReference type="ARBA" id="ARBA00022475"/>
    </source>
</evidence>
<comment type="caution">
    <text evidence="14">The sequence shown here is derived from an EMBL/GenBank/DDBJ whole genome shotgun (WGS) entry which is preliminary data.</text>
</comment>
<feature type="active site" evidence="12">
    <location>
        <position position="159"/>
    </location>
</feature>
<evidence type="ECO:0000256" key="8">
    <source>
        <dbReference type="ARBA" id="ARBA00022833"/>
    </source>
</evidence>
<evidence type="ECO:0000256" key="7">
    <source>
        <dbReference type="ARBA" id="ARBA00022801"/>
    </source>
</evidence>
<keyword evidence="10 12" id="KW-0482">Metalloprotease</keyword>
<dbReference type="CDD" id="cd07340">
    <property type="entry name" value="M48B_Htpx_like"/>
    <property type="match status" value="1"/>
</dbReference>
<comment type="similarity">
    <text evidence="2 12">Belongs to the peptidase M48B family.</text>
</comment>
<feature type="transmembrane region" description="Helical" evidence="12">
    <location>
        <begin position="209"/>
        <end position="230"/>
    </location>
</feature>
<feature type="transmembrane region" description="Helical" evidence="12">
    <location>
        <begin position="26"/>
        <end position="45"/>
    </location>
</feature>
<dbReference type="InterPro" id="IPR050083">
    <property type="entry name" value="HtpX_protease"/>
</dbReference>
<keyword evidence="7 12" id="KW-0378">Hydrolase</keyword>
<feature type="binding site" evidence="12">
    <location>
        <position position="238"/>
    </location>
    <ligand>
        <name>Zn(2+)</name>
        <dbReference type="ChEBI" id="CHEBI:29105"/>
        <note>catalytic</note>
    </ligand>
</feature>
<comment type="cofactor">
    <cofactor evidence="12">
        <name>Zn(2+)</name>
        <dbReference type="ChEBI" id="CHEBI:29105"/>
    </cofactor>
    <text evidence="12">Binds 1 zinc ion per subunit.</text>
</comment>
<sequence length="317" mass="35984">MTKTREKDLRYLMSGEEIRKNKFNSILLLIVFFSLIVGAGALYGYLEGDVITFTFITMAITGAYLLFNFVTFKFMIKKSINGRLVTKDTQDEKLRTLYYIVERLSVGCNIKMPEIYVIPTNIPNAFATGFNHNNAIVGVTEGLLHMLDEEELEGVMAHEFAHIMNYDIRLKAVTIALTSSFVLLAEIIYRNMRVKGRSRNNNNDSKNTALLFVVVLIILVFSRVISALLSSAISRQREYMADTKAVRITSNNRGLINALAKIGGYRPRYSKSEYEAQLGGNNLKSSYIYNHFSKKSASLFSTHPPIEDRIQKLERTI</sequence>
<keyword evidence="3 12" id="KW-1003">Cell membrane</keyword>
<organism evidence="14 15">
    <name type="scientific">Alkalihalobacterium chitinilyticum</name>
    <dbReference type="NCBI Taxonomy" id="2980103"/>
    <lineage>
        <taxon>Bacteria</taxon>
        <taxon>Bacillati</taxon>
        <taxon>Bacillota</taxon>
        <taxon>Bacilli</taxon>
        <taxon>Bacillales</taxon>
        <taxon>Bacillaceae</taxon>
        <taxon>Alkalihalobacterium</taxon>
    </lineage>
</organism>
<keyword evidence="11 12" id="KW-0472">Membrane</keyword>
<evidence type="ECO:0000256" key="6">
    <source>
        <dbReference type="ARBA" id="ARBA00022723"/>
    </source>
</evidence>
<evidence type="ECO:0000256" key="12">
    <source>
        <dbReference type="HAMAP-Rule" id="MF_00188"/>
    </source>
</evidence>
<keyword evidence="4 12" id="KW-0645">Protease</keyword>
<proteinExistence type="inferred from homology"/>
<evidence type="ECO:0000256" key="4">
    <source>
        <dbReference type="ARBA" id="ARBA00022670"/>
    </source>
</evidence>
<feature type="binding site" evidence="12">
    <location>
        <position position="162"/>
    </location>
    <ligand>
        <name>Zn(2+)</name>
        <dbReference type="ChEBI" id="CHEBI:29105"/>
        <note>catalytic</note>
    </ligand>
</feature>
<keyword evidence="8 12" id="KW-0862">Zinc</keyword>
<reference evidence="14" key="1">
    <citation type="submission" date="2024-05" db="EMBL/GenBank/DDBJ databases">
        <title>Alkalihalobacillus sp. strain MEB203 novel alkaliphilic bacterium from Lonar Lake, India.</title>
        <authorList>
            <person name="Joshi A."/>
            <person name="Thite S."/>
            <person name="Mengade P."/>
        </authorList>
    </citation>
    <scope>NUCLEOTIDE SEQUENCE</scope>
    <source>
        <strain evidence="14">MEB 203</strain>
    </source>
</reference>
<evidence type="ECO:0000256" key="5">
    <source>
        <dbReference type="ARBA" id="ARBA00022692"/>
    </source>
</evidence>
<protein>
    <recommendedName>
        <fullName evidence="12">Protease HtpX homolog</fullName>
        <ecNumber evidence="12">3.4.24.-</ecNumber>
    </recommendedName>
</protein>
<evidence type="ECO:0000256" key="11">
    <source>
        <dbReference type="ARBA" id="ARBA00023136"/>
    </source>
</evidence>
<dbReference type="EC" id="3.4.24.-" evidence="12"/>
<name>A0ABT5VJ73_9BACI</name>
<dbReference type="Proteomes" id="UP001148125">
    <property type="component" value="Unassembled WGS sequence"/>
</dbReference>
<feature type="binding site" evidence="12">
    <location>
        <position position="158"/>
    </location>
    <ligand>
        <name>Zn(2+)</name>
        <dbReference type="ChEBI" id="CHEBI:29105"/>
        <note>catalytic</note>
    </ligand>
</feature>
<dbReference type="InterPro" id="IPR001915">
    <property type="entry name" value="Peptidase_M48"/>
</dbReference>
<feature type="domain" description="Peptidase M48" evidence="13">
    <location>
        <begin position="97"/>
        <end position="316"/>
    </location>
</feature>
<feature type="transmembrane region" description="Helical" evidence="12">
    <location>
        <begin position="51"/>
        <end position="70"/>
    </location>
</feature>
<evidence type="ECO:0000256" key="1">
    <source>
        <dbReference type="ARBA" id="ARBA00004651"/>
    </source>
</evidence>
<keyword evidence="5 12" id="KW-0812">Transmembrane</keyword>
<evidence type="ECO:0000256" key="10">
    <source>
        <dbReference type="ARBA" id="ARBA00023049"/>
    </source>
</evidence>